<organism evidence="1 2">
    <name type="scientific">Sinorhizobium fredii (strain HH103)</name>
    <dbReference type="NCBI Taxonomy" id="1117943"/>
    <lineage>
        <taxon>Bacteria</taxon>
        <taxon>Pseudomonadati</taxon>
        <taxon>Pseudomonadota</taxon>
        <taxon>Alphaproteobacteria</taxon>
        <taxon>Hyphomicrobiales</taxon>
        <taxon>Rhizobiaceae</taxon>
        <taxon>Sinorhizobium/Ensifer group</taxon>
        <taxon>Sinorhizobium</taxon>
    </lineage>
</organism>
<dbReference type="HOGENOM" id="CLU_2828226_0_0_5"/>
<evidence type="ECO:0000313" key="1">
    <source>
        <dbReference type="EMBL" id="CCF01016.1"/>
    </source>
</evidence>
<keyword evidence="1" id="KW-0614">Plasmid</keyword>
<dbReference type="EMBL" id="HE616899">
    <property type="protein sequence ID" value="CCF01016.1"/>
    <property type="molecule type" value="Genomic_DNA"/>
</dbReference>
<name>G9AIY4_SINF1</name>
<dbReference type="AlphaFoldDB" id="G9AIY4"/>
<reference evidence="1 2" key="1">
    <citation type="journal article" date="2012" name="J. Bacteriol.">
        <title>Genome sequence of the soybean symbiont Sinorhizobium fredii HH103.</title>
        <authorList>
            <person name="Weidner S."/>
            <person name="Becker A."/>
            <person name="Bonilla I."/>
            <person name="Jaenicke S."/>
            <person name="Lloret J."/>
            <person name="Margaret I."/>
            <person name="Puhler A."/>
            <person name="Ruiz-Sainz J.E."/>
            <person name="Schneiker-Bekel S."/>
            <person name="Szczepanowski R."/>
            <person name="Vinardell J.M."/>
            <person name="Zehner S."/>
            <person name="Gottfert M."/>
        </authorList>
    </citation>
    <scope>NUCLEOTIDE SEQUENCE [LARGE SCALE GENOMIC DNA]</scope>
    <source>
        <strain evidence="1 2">HH103</strain>
        <plasmid evidence="2">pSfHH103e</plasmid>
    </source>
</reference>
<protein>
    <submittedName>
        <fullName evidence="1">Uncharacterized protein</fullName>
    </submittedName>
</protein>
<sequence length="66" mass="7382">MSNVCTGEFLTIERARGPTRLLKAHAGLATIRLFNSLKFSPESRSATVIYRLRDFHGRLPIARVAP</sequence>
<geneLocation type="plasmid" evidence="1 2">
    <name>pSfHH103e</name>
</geneLocation>
<gene>
    <name evidence="1" type="ordered locus">SFHH103_06558</name>
</gene>
<accession>G9AIY4</accession>
<dbReference type="Proteomes" id="UP000007735">
    <property type="component" value="Plasmid pSfHH103e"/>
</dbReference>
<evidence type="ECO:0000313" key="2">
    <source>
        <dbReference type="Proteomes" id="UP000007735"/>
    </source>
</evidence>
<dbReference type="KEGG" id="sfh:SFHH103_06558"/>
<proteinExistence type="predicted"/>